<name>A0ABX8GC13_EXIAC</name>
<dbReference type="GeneID" id="88811178"/>
<evidence type="ECO:0000313" key="1">
    <source>
        <dbReference type="EMBL" id="QWB31163.1"/>
    </source>
</evidence>
<sequence length="134" mass="15591">MTIRMTYDQEAEMGYLYLFPETFTPAIEETDELEENEFLNVDVDQEGRIVGIEFFNEEANVIRAVHSQAFLYAEHTDRFSLRLQNTIPKSSCHLQGVTFYFAEPDHTGFIGLDILDLERYPVDVLRTLAQPTYK</sequence>
<protein>
    <submittedName>
        <fullName evidence="1">DUF2283 domain-containing protein</fullName>
    </submittedName>
</protein>
<dbReference type="Proteomes" id="UP000679498">
    <property type="component" value="Chromosome"/>
</dbReference>
<dbReference type="Pfam" id="PF10049">
    <property type="entry name" value="DUF2283"/>
    <property type="match status" value="1"/>
</dbReference>
<reference evidence="1 2" key="1">
    <citation type="submission" date="2021-05" db="EMBL/GenBank/DDBJ databases">
        <title>Biocontrol using Exiguobacterium acetylicum SI17 against litchi downy blight caused by Peronophythora litchii.</title>
        <authorList>
            <person name="Zheng L."/>
        </authorList>
    </citation>
    <scope>NUCLEOTIDE SEQUENCE [LARGE SCALE GENOMIC DNA]</scope>
    <source>
        <strain evidence="1 2">SI17</strain>
    </source>
</reference>
<organism evidence="1 2">
    <name type="scientific">Exiguobacterium acetylicum</name>
    <name type="common">Brevibacterium acetylicum</name>
    <dbReference type="NCBI Taxonomy" id="41170"/>
    <lineage>
        <taxon>Bacteria</taxon>
        <taxon>Bacillati</taxon>
        <taxon>Bacillota</taxon>
        <taxon>Bacilli</taxon>
        <taxon>Bacillales</taxon>
        <taxon>Bacillales Family XII. Incertae Sedis</taxon>
        <taxon>Exiguobacterium</taxon>
    </lineage>
</organism>
<evidence type="ECO:0000313" key="2">
    <source>
        <dbReference type="Proteomes" id="UP000679498"/>
    </source>
</evidence>
<dbReference type="EMBL" id="CP075897">
    <property type="protein sequence ID" value="QWB31163.1"/>
    <property type="molecule type" value="Genomic_DNA"/>
</dbReference>
<dbReference type="PIRSF" id="PIRSF021389">
    <property type="entry name" value="UCP021389"/>
    <property type="match status" value="1"/>
</dbReference>
<dbReference type="InterPro" id="IPR016789">
    <property type="entry name" value="UCP021389"/>
</dbReference>
<dbReference type="RefSeq" id="WP_052169384.1">
    <property type="nucleotide sequence ID" value="NZ_CP075897.1"/>
</dbReference>
<accession>A0ABX8GC13</accession>
<gene>
    <name evidence="1" type="ORF">KKI46_05800</name>
</gene>
<dbReference type="InterPro" id="IPR019270">
    <property type="entry name" value="DUF2283"/>
</dbReference>
<proteinExistence type="predicted"/>
<keyword evidence="2" id="KW-1185">Reference proteome</keyword>